<dbReference type="SMART" id="SM00248">
    <property type="entry name" value="ANK"/>
    <property type="match status" value="4"/>
</dbReference>
<keyword evidence="1" id="KW-0677">Repeat</keyword>
<evidence type="ECO:0000313" key="4">
    <source>
        <dbReference type="EMBL" id="DAZ96193.1"/>
    </source>
</evidence>
<evidence type="ECO:0008006" key="6">
    <source>
        <dbReference type="Google" id="ProtNLM"/>
    </source>
</evidence>
<dbReference type="CDD" id="cd00065">
    <property type="entry name" value="FYVE_like_SF"/>
    <property type="match status" value="1"/>
</dbReference>
<dbReference type="EMBL" id="DAKRPA010000175">
    <property type="protein sequence ID" value="DAZ96193.1"/>
    <property type="molecule type" value="Genomic_DNA"/>
</dbReference>
<gene>
    <name evidence="4" type="ORF">N0F65_012383</name>
</gene>
<evidence type="ECO:0000256" key="2">
    <source>
        <dbReference type="ARBA" id="ARBA00023043"/>
    </source>
</evidence>
<comment type="caution">
    <text evidence="4">The sequence shown here is derived from an EMBL/GenBank/DDBJ whole genome shotgun (WGS) entry which is preliminary data.</text>
</comment>
<evidence type="ECO:0000256" key="1">
    <source>
        <dbReference type="ARBA" id="ARBA00022737"/>
    </source>
</evidence>
<evidence type="ECO:0000256" key="3">
    <source>
        <dbReference type="PROSITE-ProRule" id="PRU00023"/>
    </source>
</evidence>
<dbReference type="Gene3D" id="1.25.40.20">
    <property type="entry name" value="Ankyrin repeat-containing domain"/>
    <property type="match status" value="1"/>
</dbReference>
<dbReference type="SUPFAM" id="SSF57903">
    <property type="entry name" value="FYVE/PHD zinc finger"/>
    <property type="match status" value="1"/>
</dbReference>
<evidence type="ECO:0000313" key="5">
    <source>
        <dbReference type="Proteomes" id="UP001146120"/>
    </source>
</evidence>
<protein>
    <recommendedName>
        <fullName evidence="6">Myosin-like protein</fullName>
    </recommendedName>
</protein>
<dbReference type="Proteomes" id="UP001146120">
    <property type="component" value="Unassembled WGS sequence"/>
</dbReference>
<sequence>MTGVDESKDAARARVMIATLQKYGYDLQDPAADTDGASLAPSSASILHLREPKNNQTAFHIAAKKGHVDVLKALAKLPRASDYINLGDRHANTALHFAASGTRDTAAEMVELLFSMGASFSAVNIRGQTPLAIHIMTAKEDQPYVTRLFVRKGLPVNDLTNGTTYLHMAIERGLVEIGGALVAGGASVNMPDQNGVMVSDTVPKKTLIKLITFMKEGTQAAPLDVARNACKICKNPRGRLETLKDCNLCGRPVCKTDSQKAADIKPAVVDKEPPKGRLCNVCCTVVMLRTKHTKSREGFNQMLYGCSMK</sequence>
<reference evidence="4" key="2">
    <citation type="journal article" date="2023" name="Microbiol Resour">
        <title>Decontamination and Annotation of the Draft Genome Sequence of the Oomycete Lagenidium giganteum ARSEF 373.</title>
        <authorList>
            <person name="Morgan W.R."/>
            <person name="Tartar A."/>
        </authorList>
    </citation>
    <scope>NUCLEOTIDE SEQUENCE</scope>
    <source>
        <strain evidence="4">ARSEF 373</strain>
    </source>
</reference>
<dbReference type="PROSITE" id="PS50088">
    <property type="entry name" value="ANK_REPEAT"/>
    <property type="match status" value="3"/>
</dbReference>
<accession>A0AAV2YS89</accession>
<dbReference type="PANTHER" id="PTHR24198:SF165">
    <property type="entry name" value="ANKYRIN REPEAT-CONTAINING PROTEIN-RELATED"/>
    <property type="match status" value="1"/>
</dbReference>
<dbReference type="PANTHER" id="PTHR24198">
    <property type="entry name" value="ANKYRIN REPEAT AND PROTEIN KINASE DOMAIN-CONTAINING PROTEIN"/>
    <property type="match status" value="1"/>
</dbReference>
<name>A0AAV2YS89_9STRA</name>
<dbReference type="InterPro" id="IPR036770">
    <property type="entry name" value="Ankyrin_rpt-contain_sf"/>
</dbReference>
<dbReference type="SUPFAM" id="SSF48403">
    <property type="entry name" value="Ankyrin repeat"/>
    <property type="match status" value="1"/>
</dbReference>
<keyword evidence="2 3" id="KW-0040">ANK repeat</keyword>
<organism evidence="4 5">
    <name type="scientific">Lagenidium giganteum</name>
    <dbReference type="NCBI Taxonomy" id="4803"/>
    <lineage>
        <taxon>Eukaryota</taxon>
        <taxon>Sar</taxon>
        <taxon>Stramenopiles</taxon>
        <taxon>Oomycota</taxon>
        <taxon>Peronosporomycetes</taxon>
        <taxon>Pythiales</taxon>
        <taxon>Pythiaceae</taxon>
    </lineage>
</organism>
<feature type="repeat" description="ANK" evidence="3">
    <location>
        <begin position="54"/>
        <end position="74"/>
    </location>
</feature>
<keyword evidence="5" id="KW-1185">Reference proteome</keyword>
<dbReference type="Pfam" id="PF00023">
    <property type="entry name" value="Ank"/>
    <property type="match status" value="1"/>
</dbReference>
<dbReference type="PROSITE" id="PS50297">
    <property type="entry name" value="ANK_REP_REGION"/>
    <property type="match status" value="2"/>
</dbReference>
<proteinExistence type="predicted"/>
<dbReference type="InterPro" id="IPR002110">
    <property type="entry name" value="Ankyrin_rpt"/>
</dbReference>
<dbReference type="InterPro" id="IPR011011">
    <property type="entry name" value="Znf_FYVE_PHD"/>
</dbReference>
<feature type="repeat" description="ANK" evidence="3">
    <location>
        <begin position="161"/>
        <end position="193"/>
    </location>
</feature>
<reference evidence="4" key="1">
    <citation type="submission" date="2022-11" db="EMBL/GenBank/DDBJ databases">
        <authorList>
            <person name="Morgan W.R."/>
            <person name="Tartar A."/>
        </authorList>
    </citation>
    <scope>NUCLEOTIDE SEQUENCE</scope>
    <source>
        <strain evidence="4">ARSEF 373</strain>
    </source>
</reference>
<dbReference type="Pfam" id="PF12796">
    <property type="entry name" value="Ank_2"/>
    <property type="match status" value="1"/>
</dbReference>
<dbReference type="AlphaFoldDB" id="A0AAV2YS89"/>
<feature type="repeat" description="ANK" evidence="3">
    <location>
        <begin position="90"/>
        <end position="125"/>
    </location>
</feature>